<dbReference type="Gene3D" id="3.30.565.10">
    <property type="entry name" value="Histidine kinase-like ATPase, C-terminal domain"/>
    <property type="match status" value="1"/>
</dbReference>
<comment type="caution">
    <text evidence="2">The sequence shown here is derived from an EMBL/GenBank/DDBJ whole genome shotgun (WGS) entry which is preliminary data.</text>
</comment>
<gene>
    <name evidence="2" type="ORF">GPL20_26010</name>
</gene>
<dbReference type="Pfam" id="PF02518">
    <property type="entry name" value="HATPase_c"/>
    <property type="match status" value="1"/>
</dbReference>
<protein>
    <submittedName>
        <fullName evidence="2">ATP-binding protein</fullName>
    </submittedName>
</protein>
<dbReference type="RefSeq" id="WP_157332985.1">
    <property type="nucleotide sequence ID" value="NZ_JANADL010000049.1"/>
</dbReference>
<dbReference type="GO" id="GO:0005524">
    <property type="term" value="F:ATP binding"/>
    <property type="evidence" value="ECO:0007669"/>
    <property type="project" value="UniProtKB-KW"/>
</dbReference>
<dbReference type="SUPFAM" id="SSF55874">
    <property type="entry name" value="ATPase domain of HSP90 chaperone/DNA topoisomerase II/histidine kinase"/>
    <property type="match status" value="1"/>
</dbReference>
<dbReference type="AlphaFoldDB" id="A0A844TKR7"/>
<feature type="domain" description="Histidine kinase/HSP90-like ATPase" evidence="1">
    <location>
        <begin position="36"/>
        <end position="120"/>
    </location>
</feature>
<name>A0A844TKR7_9BRAD</name>
<evidence type="ECO:0000313" key="3">
    <source>
        <dbReference type="Proteomes" id="UP000449969"/>
    </source>
</evidence>
<organism evidence="2 3">
    <name type="scientific">Bradyrhizobium cajani</name>
    <dbReference type="NCBI Taxonomy" id="1928661"/>
    <lineage>
        <taxon>Bacteria</taxon>
        <taxon>Pseudomonadati</taxon>
        <taxon>Pseudomonadota</taxon>
        <taxon>Alphaproteobacteria</taxon>
        <taxon>Hyphomicrobiales</taxon>
        <taxon>Nitrobacteraceae</taxon>
        <taxon>Bradyrhizobium</taxon>
    </lineage>
</organism>
<dbReference type="Proteomes" id="UP000449969">
    <property type="component" value="Unassembled WGS sequence"/>
</dbReference>
<dbReference type="OrthoDB" id="8404469at2"/>
<dbReference type="InterPro" id="IPR003594">
    <property type="entry name" value="HATPase_dom"/>
</dbReference>
<accession>A0A844TKR7</accession>
<keyword evidence="3" id="KW-1185">Reference proteome</keyword>
<keyword evidence="2" id="KW-0067">ATP-binding</keyword>
<proteinExistence type="predicted"/>
<sequence>MKDLIMTAQQDVSAIRVDDQAFLVSSTIERCPKVMMIRELTKNAIEAAAQAPSDDRRVEFSVTTVQGAPKLTIWNTGPGMDDEELSRITNLAASIGKQKGLDKNFGMGAKVASLPSNRHGIRYRSCKSGAVHEVILCERNGIYGRLRRRDTMGEELGDVIDVTEQVRAEGVRPLAADWTEVVLLGNRSDQDTVADPYDSDPKQPKFWLATYLYHRFYRLPDALEVRLDEGTHARGPGSRRFETIPARESKKAFSRAETVKLANGLKVHYIYDEPFKDTSHNKSISGSIASAVSTAAVVFHDEMYSVLTGRNWTIEAPTFGIPFGAKHISVHIELPDDARVRPEGYRQFLRYIDGEQNQVEASDFAVEVLENRPQWLIDLIHSLAPNSGDSNDEIRNRLQELLNKLRVKTISPRVVPDGDIFVNPGTGGAMAPRHLDGEAVGRDQRQHNADLTVVPSGAQLARMAQNMERAPALIPLDDEEEIEAKNIKGRAARYYAKTGELFINMRYPAVDIMREQLEREYAHAGDVDIMKRLALSHSRNSMIQRVGLAVVFALAKRLNKEWDEEAMGKALEPESLSLAADNYFDSLQDARRAIGTTLKIKRTGSELDAAVA</sequence>
<keyword evidence="2" id="KW-0547">Nucleotide-binding</keyword>
<reference evidence="2 3" key="1">
    <citation type="submission" date="2019-12" db="EMBL/GenBank/DDBJ databases">
        <title>Draft genome sequences Bradyrhizobium cajani AMBPC1010, Bradyrhizobium pachyrhizi AMBPC1040 and Bradyrhizobium yuanmingense ALSPC3051, three plant growth promoting strains isolated from nodules of Cajanus cajan L. in Dominican Republic.</title>
        <authorList>
            <person name="Flores-Felix J.D."/>
            <person name="Araujo J."/>
            <person name="Diaz-Alcantara C."/>
            <person name="Gonzalez-Andres F."/>
            <person name="Velazquez E."/>
        </authorList>
    </citation>
    <scope>NUCLEOTIDE SEQUENCE [LARGE SCALE GENOMIC DNA]</scope>
    <source>
        <strain evidence="2 3">1010</strain>
    </source>
</reference>
<dbReference type="EMBL" id="WQNE01000025">
    <property type="protein sequence ID" value="MVT76454.1"/>
    <property type="molecule type" value="Genomic_DNA"/>
</dbReference>
<dbReference type="InterPro" id="IPR036890">
    <property type="entry name" value="HATPase_C_sf"/>
</dbReference>
<evidence type="ECO:0000259" key="1">
    <source>
        <dbReference type="Pfam" id="PF02518"/>
    </source>
</evidence>
<evidence type="ECO:0000313" key="2">
    <source>
        <dbReference type="EMBL" id="MVT76454.1"/>
    </source>
</evidence>